<protein>
    <recommendedName>
        <fullName evidence="5">Helicase C-terminal domain-containing protein</fullName>
    </recommendedName>
</protein>
<dbReference type="PROSITE" id="PS51194">
    <property type="entry name" value="HELICASE_CTER"/>
    <property type="match status" value="1"/>
</dbReference>
<dbReference type="Proteomes" id="UP000225277">
    <property type="component" value="Unassembled WGS sequence"/>
</dbReference>
<dbReference type="RefSeq" id="XP_023629396.1">
    <property type="nucleotide sequence ID" value="XM_023773628.1"/>
</dbReference>
<sequence length="823" mass="92484">MHSQGSSLANVHRQAGCVAQNKHLRQYIKSLNKKIRIHEKQSAKAALSGEEENDDGREAEEEDDEEHEEEEDEGEEEGEEEDGDGARHEDAGNEEPRQVRPQRRAISPQEEARLKARLLLARPLIMDGIKNAGRTNVSCDGALAAPGVVIPGLESISHKLRAHQLDGIVRYERAMRKHKGVIILADDLEIGRTWIILGVIQRSVNEANRTGRSVLFGLALPRHIISTWKKQLAMSSTLRVADYDDKKVKAMSAAEIKQAYDVIIMPTGCLSRDYGTILHIYNSRQARKEGLEDKIKEKISKLPNGTALVDADHEIPDFLLFSLDLDQLIVDEAQCIKDPNSVLAQALHAMSANGRAALPGVPLQNNVNEFGALLMFLRIEPFCNLPLFRACFTNKRKGGKKLEPSTKLNNIRNDAILSAIRSSLCIRRTADQDFDGDPITAQPIISTARTVIIKQSSAGREFQLQTRDIWDKNWKKDILKKAKQARDTMDPLSEEYRKRMDAVAELPVRSPSDILRDVLHARLNVIHPALKDAKYSVDVYSPEEFARGVMAPGINPNDIEIPNQRSTNLKRCKKLTQQQAALLSKRRLEFLNDYRKNISGAGWRSDRICGVVEDVVEVLKQHKEGAAKLPKSKRHEFVASHKILVFCEFLAGLDLISIGLEQSGIKHSRFDGSLSEEQRDMARNRFEEVGKDFTLPDTRPDENLVMLVTTKTGSEGLTLIHGTDVMLVSPIWNPYTEDQIISRELRLGQVHPVTVHHFSSDDSIEERVHFAMETKRFAVEQVLSDKIILKHRHALVTANNDDLLEMLGYGRCKNAMATGKLFL</sequence>
<gene>
    <name evidence="6" type="ORF">RCC_08377</name>
</gene>
<dbReference type="GO" id="GO:0008094">
    <property type="term" value="F:ATP-dependent activity, acting on DNA"/>
    <property type="evidence" value="ECO:0007669"/>
    <property type="project" value="TreeGrafter"/>
</dbReference>
<keyword evidence="7" id="KW-1185">Reference proteome</keyword>
<dbReference type="Gene3D" id="3.40.50.10810">
    <property type="entry name" value="Tandem AAA-ATPase domain"/>
    <property type="match status" value="1"/>
</dbReference>
<dbReference type="InterPro" id="IPR038718">
    <property type="entry name" value="SNF2-like_sf"/>
</dbReference>
<keyword evidence="3" id="KW-0067">ATP-binding</keyword>
<dbReference type="SUPFAM" id="SSF52540">
    <property type="entry name" value="P-loop containing nucleoside triphosphate hydrolases"/>
    <property type="match status" value="2"/>
</dbReference>
<feature type="region of interest" description="Disordered" evidence="4">
    <location>
        <begin position="39"/>
        <end position="108"/>
    </location>
</feature>
<dbReference type="AlphaFoldDB" id="A0A2D3VCF5"/>
<dbReference type="Pfam" id="PF00271">
    <property type="entry name" value="Helicase_C"/>
    <property type="match status" value="1"/>
</dbReference>
<dbReference type="GO" id="GO:0005634">
    <property type="term" value="C:nucleus"/>
    <property type="evidence" value="ECO:0007669"/>
    <property type="project" value="TreeGrafter"/>
</dbReference>
<keyword evidence="2" id="KW-0378">Hydrolase</keyword>
<feature type="domain" description="Helicase C-terminal" evidence="5">
    <location>
        <begin position="614"/>
        <end position="803"/>
    </location>
</feature>
<dbReference type="Gene3D" id="3.40.50.300">
    <property type="entry name" value="P-loop containing nucleotide triphosphate hydrolases"/>
    <property type="match status" value="1"/>
</dbReference>
<evidence type="ECO:0000256" key="2">
    <source>
        <dbReference type="ARBA" id="ARBA00022801"/>
    </source>
</evidence>
<name>A0A2D3VCF5_9PEZI</name>
<evidence type="ECO:0000256" key="3">
    <source>
        <dbReference type="ARBA" id="ARBA00022840"/>
    </source>
</evidence>
<evidence type="ECO:0000313" key="7">
    <source>
        <dbReference type="Proteomes" id="UP000225277"/>
    </source>
</evidence>
<dbReference type="EMBL" id="FJUY01000014">
    <property type="protein sequence ID" value="CZT22672.1"/>
    <property type="molecule type" value="Genomic_DNA"/>
</dbReference>
<organism evidence="6 7">
    <name type="scientific">Ramularia collo-cygni</name>
    <dbReference type="NCBI Taxonomy" id="112498"/>
    <lineage>
        <taxon>Eukaryota</taxon>
        <taxon>Fungi</taxon>
        <taxon>Dikarya</taxon>
        <taxon>Ascomycota</taxon>
        <taxon>Pezizomycotina</taxon>
        <taxon>Dothideomycetes</taxon>
        <taxon>Dothideomycetidae</taxon>
        <taxon>Mycosphaerellales</taxon>
        <taxon>Mycosphaerellaceae</taxon>
        <taxon>Ramularia</taxon>
    </lineage>
</organism>
<dbReference type="SMART" id="SM00490">
    <property type="entry name" value="HELICc"/>
    <property type="match status" value="1"/>
</dbReference>
<dbReference type="CDD" id="cd18793">
    <property type="entry name" value="SF2_C_SNF"/>
    <property type="match status" value="1"/>
</dbReference>
<dbReference type="GO" id="GO:0016787">
    <property type="term" value="F:hydrolase activity"/>
    <property type="evidence" value="ECO:0007669"/>
    <property type="project" value="UniProtKB-KW"/>
</dbReference>
<dbReference type="InterPro" id="IPR049730">
    <property type="entry name" value="SNF2/RAD54-like_C"/>
</dbReference>
<dbReference type="GeneID" id="35603475"/>
<dbReference type="STRING" id="112498.A0A2D3VCF5"/>
<proteinExistence type="predicted"/>
<dbReference type="InterPro" id="IPR000330">
    <property type="entry name" value="SNF2_N"/>
</dbReference>
<feature type="compositionally biased region" description="Basic and acidic residues" evidence="4">
    <location>
        <begin position="84"/>
        <end position="98"/>
    </location>
</feature>
<feature type="compositionally biased region" description="Acidic residues" evidence="4">
    <location>
        <begin position="49"/>
        <end position="83"/>
    </location>
</feature>
<evidence type="ECO:0000259" key="5">
    <source>
        <dbReference type="PROSITE" id="PS51194"/>
    </source>
</evidence>
<dbReference type="PANTHER" id="PTHR45626">
    <property type="entry name" value="TRANSCRIPTION TERMINATION FACTOR 2-RELATED"/>
    <property type="match status" value="1"/>
</dbReference>
<reference evidence="6 7" key="1">
    <citation type="submission" date="2016-03" db="EMBL/GenBank/DDBJ databases">
        <authorList>
            <person name="Ploux O."/>
        </authorList>
    </citation>
    <scope>NUCLEOTIDE SEQUENCE [LARGE SCALE GENOMIC DNA]</scope>
    <source>
        <strain evidence="6 7">URUG2</strain>
    </source>
</reference>
<evidence type="ECO:0000256" key="4">
    <source>
        <dbReference type="SAM" id="MobiDB-lite"/>
    </source>
</evidence>
<dbReference type="GO" id="GO:0005524">
    <property type="term" value="F:ATP binding"/>
    <property type="evidence" value="ECO:0007669"/>
    <property type="project" value="UniProtKB-KW"/>
</dbReference>
<accession>A0A2D3VCF5</accession>
<dbReference type="InterPro" id="IPR027417">
    <property type="entry name" value="P-loop_NTPase"/>
</dbReference>
<dbReference type="InterPro" id="IPR001650">
    <property type="entry name" value="Helicase_C-like"/>
</dbReference>
<keyword evidence="1" id="KW-0547">Nucleotide-binding</keyword>
<evidence type="ECO:0000313" key="6">
    <source>
        <dbReference type="EMBL" id="CZT22672.1"/>
    </source>
</evidence>
<dbReference type="OrthoDB" id="448448at2759"/>
<evidence type="ECO:0000256" key="1">
    <source>
        <dbReference type="ARBA" id="ARBA00022741"/>
    </source>
</evidence>
<dbReference type="Pfam" id="PF00176">
    <property type="entry name" value="SNF2-rel_dom"/>
    <property type="match status" value="1"/>
</dbReference>
<dbReference type="GO" id="GO:0006281">
    <property type="term" value="P:DNA repair"/>
    <property type="evidence" value="ECO:0007669"/>
    <property type="project" value="TreeGrafter"/>
</dbReference>
<dbReference type="InterPro" id="IPR050628">
    <property type="entry name" value="SNF2_RAD54_helicase_TF"/>
</dbReference>